<protein>
    <recommendedName>
        <fullName evidence="4">DUF421 domain-containing protein</fullName>
    </recommendedName>
</protein>
<keyword evidence="1" id="KW-0812">Transmembrane</keyword>
<gene>
    <name evidence="2" type="ORF">H9631_08470</name>
</gene>
<evidence type="ECO:0008006" key="4">
    <source>
        <dbReference type="Google" id="ProtNLM"/>
    </source>
</evidence>
<feature type="transmembrane region" description="Helical" evidence="1">
    <location>
        <begin position="66"/>
        <end position="85"/>
    </location>
</feature>
<evidence type="ECO:0000256" key="1">
    <source>
        <dbReference type="SAM" id="Phobius"/>
    </source>
</evidence>
<organism evidence="2 3">
    <name type="scientific">Bacillus norwichensis</name>
    <dbReference type="NCBI Taxonomy" id="2762217"/>
    <lineage>
        <taxon>Bacteria</taxon>
        <taxon>Bacillati</taxon>
        <taxon>Bacillota</taxon>
        <taxon>Bacilli</taxon>
        <taxon>Bacillales</taxon>
        <taxon>Bacillaceae</taxon>
        <taxon>Bacillus</taxon>
    </lineage>
</organism>
<keyword evidence="3" id="KW-1185">Reference proteome</keyword>
<evidence type="ECO:0000313" key="2">
    <source>
        <dbReference type="EMBL" id="MBD8005114.1"/>
    </source>
</evidence>
<sequence length="209" mass="24612">MIEFILQYKWVFLILGEVIFWVSLLGFFIVRYAFGLEKLSKYFIFLWLASDAWLLVLGIMDYRDTGTFDTFQVIIVLFLLYALTFGRNDMRKLDQWMKRNIRKWKGEPPVEEEKEKKLYGLDYAVKQGKEFALHALMYTAVLVVLSFFSDFRSPNELLKLNDFGDMLGYLIEKGWFTDPTIGKITGIWTLILIIDAVITVTYFIFPKKA</sequence>
<evidence type="ECO:0000313" key="3">
    <source>
        <dbReference type="Proteomes" id="UP000648182"/>
    </source>
</evidence>
<dbReference type="EMBL" id="JACSPV010000011">
    <property type="protein sequence ID" value="MBD8005114.1"/>
    <property type="molecule type" value="Genomic_DNA"/>
</dbReference>
<feature type="transmembrane region" description="Helical" evidence="1">
    <location>
        <begin position="12"/>
        <end position="30"/>
    </location>
</feature>
<feature type="transmembrane region" description="Helical" evidence="1">
    <location>
        <begin position="131"/>
        <end position="149"/>
    </location>
</feature>
<dbReference type="RefSeq" id="WP_191811793.1">
    <property type="nucleotide sequence ID" value="NZ_JACSPV010000011.1"/>
</dbReference>
<keyword evidence="1" id="KW-1133">Transmembrane helix</keyword>
<reference evidence="2 3" key="1">
    <citation type="submission" date="2020-08" db="EMBL/GenBank/DDBJ databases">
        <title>A Genomic Blueprint of the Chicken Gut Microbiome.</title>
        <authorList>
            <person name="Gilroy R."/>
            <person name="Ravi A."/>
            <person name="Getino M."/>
            <person name="Pursley I."/>
            <person name="Horton D.L."/>
            <person name="Alikhan N.-F."/>
            <person name="Baker D."/>
            <person name="Gharbi K."/>
            <person name="Hall N."/>
            <person name="Watson M."/>
            <person name="Adriaenssens E.M."/>
            <person name="Foster-Nyarko E."/>
            <person name="Jarju S."/>
            <person name="Secka A."/>
            <person name="Antonio M."/>
            <person name="Oren A."/>
            <person name="Chaudhuri R."/>
            <person name="La Ragione R.M."/>
            <person name="Hildebrand F."/>
            <person name="Pallen M.J."/>
        </authorList>
    </citation>
    <scope>NUCLEOTIDE SEQUENCE [LARGE SCALE GENOMIC DNA]</scope>
    <source>
        <strain evidence="2 3">Sa1BUA2</strain>
    </source>
</reference>
<feature type="transmembrane region" description="Helical" evidence="1">
    <location>
        <begin position="42"/>
        <end position="60"/>
    </location>
</feature>
<accession>A0ABR8VK15</accession>
<name>A0ABR8VK15_9BACI</name>
<feature type="transmembrane region" description="Helical" evidence="1">
    <location>
        <begin position="185"/>
        <end position="205"/>
    </location>
</feature>
<proteinExistence type="predicted"/>
<comment type="caution">
    <text evidence="2">The sequence shown here is derived from an EMBL/GenBank/DDBJ whole genome shotgun (WGS) entry which is preliminary data.</text>
</comment>
<dbReference type="Proteomes" id="UP000648182">
    <property type="component" value="Unassembled WGS sequence"/>
</dbReference>
<keyword evidence="1" id="KW-0472">Membrane</keyword>